<organism evidence="1">
    <name type="scientific">hydrothermal vent metagenome</name>
    <dbReference type="NCBI Taxonomy" id="652676"/>
    <lineage>
        <taxon>unclassified sequences</taxon>
        <taxon>metagenomes</taxon>
        <taxon>ecological metagenomes</taxon>
    </lineage>
</organism>
<dbReference type="PIRSF" id="PIRSF033563">
    <property type="entry name" value="UCP033563"/>
    <property type="match status" value="1"/>
</dbReference>
<dbReference type="Pfam" id="PF06245">
    <property type="entry name" value="DUF1015"/>
    <property type="match status" value="1"/>
</dbReference>
<dbReference type="PANTHER" id="PTHR36454">
    <property type="entry name" value="LMO2823 PROTEIN"/>
    <property type="match status" value="1"/>
</dbReference>
<dbReference type="EMBL" id="UOFR01000084">
    <property type="protein sequence ID" value="VAX01493.1"/>
    <property type="molecule type" value="Genomic_DNA"/>
</dbReference>
<accession>A0A3B1ANF2</accession>
<proteinExistence type="predicted"/>
<sequence>MSLIRPLRGLRPKAEFATDVVAPPYDVLNTEEARQRAAGRPHSFLHISKPEIDLPEGTNPFDASVYQKGADNLSKLVNEKILIREDKPVYYAYRLDMNGHKQVGLVAVASVKDYDSNRIRKHEYTRPEKEDDRVNQIDALNAQTGPVFLTYRQDNAVDDIVNKVMGETPLYDLTADDGVQHTIWVIDDEKDIAELTAIFDAMNCLYIADGHHRSAAASRVAALRNKGKKANGDQNHDYFLTVIFPDNQMMILDYNRVIKDLNGLSKDEFLRQCAENFEVQASDQEVKPEKPNVFGMYLDNQWYRLVIKDNLIPQDDPVRRLDVSLLQNNLITPILAIDDPRRDKRIDFVGGIRGLGELEKRVNSGEMQVAFALHATQLSDLMAVADAEEVMPPKSTWFEPKLADGLISHVLD</sequence>
<gene>
    <name evidence="1" type="ORF">MNBD_GAMMA21-2670</name>
</gene>
<protein>
    <submittedName>
        <fullName evidence="1">Related to HTH domain of SpoOJ/ParA/ParB/repB family, involved in chromosome partitioning</fullName>
    </submittedName>
</protein>
<dbReference type="InterPro" id="IPR008323">
    <property type="entry name" value="UCP033563"/>
</dbReference>
<evidence type="ECO:0000313" key="1">
    <source>
        <dbReference type="EMBL" id="VAX01493.1"/>
    </source>
</evidence>
<reference evidence="1" key="1">
    <citation type="submission" date="2018-06" db="EMBL/GenBank/DDBJ databases">
        <authorList>
            <person name="Zhirakovskaya E."/>
        </authorList>
    </citation>
    <scope>NUCLEOTIDE SEQUENCE</scope>
</reference>
<dbReference type="PANTHER" id="PTHR36454:SF1">
    <property type="entry name" value="DUF1015 DOMAIN-CONTAINING PROTEIN"/>
    <property type="match status" value="1"/>
</dbReference>
<dbReference type="AlphaFoldDB" id="A0A3B1ANF2"/>
<name>A0A3B1ANF2_9ZZZZ</name>